<dbReference type="PANTHER" id="PTHR32481">
    <property type="entry name" value="AMINOPEPTIDASE"/>
    <property type="match status" value="1"/>
</dbReference>
<evidence type="ECO:0000256" key="7">
    <source>
        <dbReference type="PIRSR" id="PIRSR001123-1"/>
    </source>
</evidence>
<proteinExistence type="inferred from homology"/>
<keyword evidence="4 8" id="KW-0479">Metal-binding</keyword>
<dbReference type="Gene3D" id="3.40.630.10">
    <property type="entry name" value="Zn peptidases"/>
    <property type="match status" value="1"/>
</dbReference>
<organism evidence="9 10">
    <name type="scientific">Kyrpidia spormannii</name>
    <dbReference type="NCBI Taxonomy" id="2055160"/>
    <lineage>
        <taxon>Bacteria</taxon>
        <taxon>Bacillati</taxon>
        <taxon>Bacillota</taxon>
        <taxon>Bacilli</taxon>
        <taxon>Bacillales</taxon>
        <taxon>Alicyclobacillaceae</taxon>
        <taxon>Kyrpidia</taxon>
    </lineage>
</organism>
<feature type="binding site" evidence="8">
    <location>
        <position position="71"/>
    </location>
    <ligand>
        <name>Zn(2+)</name>
        <dbReference type="ChEBI" id="CHEBI:29105"/>
        <label>1</label>
    </ligand>
</feature>
<feature type="binding site" evidence="8">
    <location>
        <position position="181"/>
    </location>
    <ligand>
        <name>Zn(2+)</name>
        <dbReference type="ChEBI" id="CHEBI:29105"/>
        <label>2</label>
    </ligand>
</feature>
<name>A0A2K8NA31_9BACL</name>
<evidence type="ECO:0000256" key="5">
    <source>
        <dbReference type="ARBA" id="ARBA00022801"/>
    </source>
</evidence>
<keyword evidence="2 9" id="KW-0031">Aminopeptidase</keyword>
<dbReference type="GO" id="GO:0006508">
    <property type="term" value="P:proteolysis"/>
    <property type="evidence" value="ECO:0007669"/>
    <property type="project" value="UniProtKB-KW"/>
</dbReference>
<feature type="binding site" evidence="8">
    <location>
        <position position="181"/>
    </location>
    <ligand>
        <name>Zn(2+)</name>
        <dbReference type="ChEBI" id="CHEBI:29105"/>
        <label>1</label>
    </ligand>
</feature>
<dbReference type="RefSeq" id="WP_100668912.1">
    <property type="nucleotide sequence ID" value="NZ_CP024955.1"/>
</dbReference>
<reference evidence="10" key="1">
    <citation type="submission" date="2017-11" db="EMBL/GenBank/DDBJ databases">
        <title>Complete Genome Sequence of Kyrpidia sp. Strain EA-1, a thermophilic, hydrogen-oxidizing Bacterium, isolated from the Azores.</title>
        <authorList>
            <person name="Reiner J.E."/>
            <person name="Lapp C.J."/>
            <person name="Bunk B."/>
            <person name="Gescher J."/>
        </authorList>
    </citation>
    <scope>NUCLEOTIDE SEQUENCE [LARGE SCALE GENOMIC DNA]</scope>
    <source>
        <strain evidence="10">EA-1</strain>
    </source>
</reference>
<dbReference type="Gene3D" id="2.40.30.40">
    <property type="entry name" value="Peptidase M42, domain 2"/>
    <property type="match status" value="1"/>
</dbReference>
<dbReference type="Proteomes" id="UP000231932">
    <property type="component" value="Chromosome"/>
</dbReference>
<evidence type="ECO:0000256" key="6">
    <source>
        <dbReference type="PIRNR" id="PIRNR001123"/>
    </source>
</evidence>
<evidence type="ECO:0000313" key="9">
    <source>
        <dbReference type="EMBL" id="ATY86163.1"/>
    </source>
</evidence>
<dbReference type="SUPFAM" id="SSF101821">
    <property type="entry name" value="Aminopeptidase/glucanase lid domain"/>
    <property type="match status" value="1"/>
</dbReference>
<dbReference type="OrthoDB" id="9772053at2"/>
<feature type="binding site" evidence="8">
    <location>
        <position position="320"/>
    </location>
    <ligand>
        <name>Zn(2+)</name>
        <dbReference type="ChEBI" id="CHEBI:29105"/>
        <label>2</label>
    </ligand>
</feature>
<dbReference type="InterPro" id="IPR051464">
    <property type="entry name" value="Peptidase_M42_aminopept"/>
</dbReference>
<evidence type="ECO:0000313" key="10">
    <source>
        <dbReference type="Proteomes" id="UP000231932"/>
    </source>
</evidence>
<evidence type="ECO:0000256" key="4">
    <source>
        <dbReference type="ARBA" id="ARBA00022723"/>
    </source>
</evidence>
<keyword evidence="5" id="KW-0378">Hydrolase</keyword>
<gene>
    <name evidence="9" type="ORF">CVV65_15515</name>
</gene>
<dbReference type="GO" id="GO:0046872">
    <property type="term" value="F:metal ion binding"/>
    <property type="evidence" value="ECO:0007669"/>
    <property type="project" value="UniProtKB-UniRule"/>
</dbReference>
<feature type="binding site" evidence="8">
    <location>
        <position position="214"/>
    </location>
    <ligand>
        <name>Zn(2+)</name>
        <dbReference type="ChEBI" id="CHEBI:29105"/>
        <label>2</label>
    </ligand>
</feature>
<keyword evidence="3" id="KW-0645">Protease</keyword>
<sequence length="359" mass="38483">MKNWQGIESFLQLLALDGPSGHEDVVAEWISERFSAAGLTVQRDALGNLLARRPASSAGDGGPPTVLITAHMDEIGLMVSHIEAGGFLRFVPVGGVDPRTLPSAEVTVHGRRPFPGVIGSKPPHLSTPEERKEAAGIDRLFIDLGLPESEVREWVRPGDPVTIRRHPQRLLDDRIAAKSVDNRASVAAVFECIAQLSSHPLQVDVVFAATVQEEVGVRGAATAAYQIRPDLAVAVDVCHARSPGVSTERTMGMGDGPAIQFGPNIHPALFRSLTAATQAAGLPHQILVAQGATGTDARVMQLCREGIPTAALGIPIRYMHTSVETVQYQDIRRTGQLLAGWLKGLNRDVVEGFSCFFDV</sequence>
<feature type="active site" description="Proton acceptor" evidence="7">
    <location>
        <position position="213"/>
    </location>
</feature>
<feature type="binding site" evidence="8">
    <location>
        <position position="236"/>
    </location>
    <ligand>
        <name>Zn(2+)</name>
        <dbReference type="ChEBI" id="CHEBI:29105"/>
        <label>1</label>
    </ligand>
</feature>
<comment type="similarity">
    <text evidence="1 6">Belongs to the peptidase M42 family.</text>
</comment>
<dbReference type="InterPro" id="IPR023367">
    <property type="entry name" value="Peptidase_M42_dom2"/>
</dbReference>
<evidence type="ECO:0000256" key="2">
    <source>
        <dbReference type="ARBA" id="ARBA00022438"/>
    </source>
</evidence>
<keyword evidence="10" id="KW-1185">Reference proteome</keyword>
<comment type="cofactor">
    <cofactor evidence="8">
        <name>a divalent metal cation</name>
        <dbReference type="ChEBI" id="CHEBI:60240"/>
    </cofactor>
    <text evidence="8">Binds 2 divalent metal cations per subunit.</text>
</comment>
<evidence type="ECO:0000256" key="3">
    <source>
        <dbReference type="ARBA" id="ARBA00022670"/>
    </source>
</evidence>
<dbReference type="KEGG" id="kyr:CVV65_15515"/>
<dbReference type="SUPFAM" id="SSF53187">
    <property type="entry name" value="Zn-dependent exopeptidases"/>
    <property type="match status" value="1"/>
</dbReference>
<dbReference type="Pfam" id="PF05343">
    <property type="entry name" value="Peptidase_M42"/>
    <property type="match status" value="1"/>
</dbReference>
<protein>
    <submittedName>
        <fullName evidence="9">Aminopeptidase</fullName>
    </submittedName>
</protein>
<dbReference type="AlphaFoldDB" id="A0A2K8NA31"/>
<dbReference type="InterPro" id="IPR008007">
    <property type="entry name" value="Peptidase_M42"/>
</dbReference>
<dbReference type="GO" id="GO:0004177">
    <property type="term" value="F:aminopeptidase activity"/>
    <property type="evidence" value="ECO:0007669"/>
    <property type="project" value="UniProtKB-UniRule"/>
</dbReference>
<dbReference type="EMBL" id="CP024955">
    <property type="protein sequence ID" value="ATY86163.1"/>
    <property type="molecule type" value="Genomic_DNA"/>
</dbReference>
<dbReference type="PANTHER" id="PTHR32481:SF7">
    <property type="entry name" value="AMINOPEPTIDASE YHFE-RELATED"/>
    <property type="match status" value="1"/>
</dbReference>
<dbReference type="PIRSF" id="PIRSF001123">
    <property type="entry name" value="PepA_GA"/>
    <property type="match status" value="1"/>
</dbReference>
<evidence type="ECO:0000256" key="8">
    <source>
        <dbReference type="PIRSR" id="PIRSR001123-2"/>
    </source>
</evidence>
<accession>A0A2K8NA31</accession>
<evidence type="ECO:0000256" key="1">
    <source>
        <dbReference type="ARBA" id="ARBA00006272"/>
    </source>
</evidence>